<evidence type="ECO:0000313" key="2">
    <source>
        <dbReference type="Proteomes" id="UP000584867"/>
    </source>
</evidence>
<dbReference type="RefSeq" id="WP_184253154.1">
    <property type="nucleotide sequence ID" value="NZ_JACHIO010000003.1"/>
</dbReference>
<sequence length="439" mass="48913">MNFESAEKIAAAILYEGYILYPYRPTAIKNRQRWNFGTLYPRVYAEAQKPEEPFRLQAECIVLAEEGATLDIKISFLQLIRQGRALDGTEDAAALTDPSLAWEEAVERTSEHPQLLLGDLLAQPQQLTLHLGAATLPGDQVVAPRTDLQALFTVRIEALESGTLKLHIELENTTPLRSEAAAKRDEALPHSLVSAHMLLGLTGGEFVSLLDPQESYSGAVATCSNTGVFPVLVGTEPERTMMLCSPIILYDYPQIAPESGGDFFDGTEMDEMLTLRVLTLTDAEKEEMRNGDPRARQILERTENMTPEAMLKAHGVVRSLRQVREIPANEPFGEWNPFVEAKAPPESVTVFGVALRVGDRVRIWPQKNADIMDMALEGKVAVIEAIEQDFEDQVQFAVVLDDDPGREFGMMRQPGHRFFYSPEEVEPVSEAFATERELK</sequence>
<proteinExistence type="predicted"/>
<dbReference type="AlphaFoldDB" id="A0A7W7ZMT1"/>
<protein>
    <submittedName>
        <fullName evidence="1">Uncharacterized protein</fullName>
    </submittedName>
</protein>
<dbReference type="EMBL" id="JACHIO010000003">
    <property type="protein sequence ID" value="MBB5062593.1"/>
    <property type="molecule type" value="Genomic_DNA"/>
</dbReference>
<name>A0A7W7ZMT1_9BACT</name>
<evidence type="ECO:0000313" key="1">
    <source>
        <dbReference type="EMBL" id="MBB5062593.1"/>
    </source>
</evidence>
<organism evidence="1 2">
    <name type="scientific">Granulicella mallensis</name>
    <dbReference type="NCBI Taxonomy" id="940614"/>
    <lineage>
        <taxon>Bacteria</taxon>
        <taxon>Pseudomonadati</taxon>
        <taxon>Acidobacteriota</taxon>
        <taxon>Terriglobia</taxon>
        <taxon>Terriglobales</taxon>
        <taxon>Acidobacteriaceae</taxon>
        <taxon>Granulicella</taxon>
    </lineage>
</organism>
<comment type="caution">
    <text evidence="1">The sequence shown here is derived from an EMBL/GenBank/DDBJ whole genome shotgun (WGS) entry which is preliminary data.</text>
</comment>
<reference evidence="1 2" key="1">
    <citation type="submission" date="2020-08" db="EMBL/GenBank/DDBJ databases">
        <title>Genomic Encyclopedia of Type Strains, Phase IV (KMG-V): Genome sequencing to study the core and pangenomes of soil and plant-associated prokaryotes.</title>
        <authorList>
            <person name="Whitman W."/>
        </authorList>
    </citation>
    <scope>NUCLEOTIDE SEQUENCE [LARGE SCALE GENOMIC DNA]</scope>
    <source>
        <strain evidence="1 2">X5P3</strain>
    </source>
</reference>
<accession>A0A7W7ZMT1</accession>
<dbReference type="Proteomes" id="UP000584867">
    <property type="component" value="Unassembled WGS sequence"/>
</dbReference>
<gene>
    <name evidence="1" type="ORF">HDF15_000923</name>
</gene>